<protein>
    <submittedName>
        <fullName evidence="1">Uncharacterized protein</fullName>
    </submittedName>
</protein>
<sequence>MPYLYFFIFFICKDNKRSNQYKVSNIFPNSI</sequence>
<reference evidence="1" key="1">
    <citation type="journal article" date="2021" name="Proc. Natl. Acad. Sci. U.S.A.">
        <title>A Catalog of Tens of Thousands of Viruses from Human Metagenomes Reveals Hidden Associations with Chronic Diseases.</title>
        <authorList>
            <person name="Tisza M.J."/>
            <person name="Buck C.B."/>
        </authorList>
    </citation>
    <scope>NUCLEOTIDE SEQUENCE</scope>
    <source>
        <strain evidence="1">CtcfK29</strain>
    </source>
</reference>
<name>A0A8S5MJ17_9CAUD</name>
<dbReference type="EMBL" id="BK014916">
    <property type="protein sequence ID" value="DAD82333.1"/>
    <property type="molecule type" value="Genomic_DNA"/>
</dbReference>
<organism evidence="1">
    <name type="scientific">CrAss-like virus sp. ctcfK29</name>
    <dbReference type="NCBI Taxonomy" id="2826827"/>
    <lineage>
        <taxon>Viruses</taxon>
        <taxon>Duplodnaviria</taxon>
        <taxon>Heunggongvirae</taxon>
        <taxon>Uroviricota</taxon>
        <taxon>Caudoviricetes</taxon>
        <taxon>Crassvirales</taxon>
    </lineage>
</organism>
<proteinExistence type="predicted"/>
<evidence type="ECO:0000313" key="1">
    <source>
        <dbReference type="EMBL" id="DAD82333.1"/>
    </source>
</evidence>
<accession>A0A8S5MJ17</accession>